<keyword evidence="10" id="KW-0187">Copper transport</keyword>
<dbReference type="PROSITE" id="PS01047">
    <property type="entry name" value="HMA_1"/>
    <property type="match status" value="2"/>
</dbReference>
<dbReference type="AlphaFoldDB" id="A0A4Q2KBJ6"/>
<comment type="similarity">
    <text evidence="2 21">Belongs to the cation transport ATPase (P-type) (TC 3.A.3) family. Type IB subfamily.</text>
</comment>
<evidence type="ECO:0000256" key="13">
    <source>
        <dbReference type="ARBA" id="ARBA00022967"/>
    </source>
</evidence>
<evidence type="ECO:0000256" key="12">
    <source>
        <dbReference type="ARBA" id="ARBA00022842"/>
    </source>
</evidence>
<dbReference type="GO" id="GO:0043682">
    <property type="term" value="F:P-type divalent copper transporter activity"/>
    <property type="evidence" value="ECO:0007669"/>
    <property type="project" value="TreeGrafter"/>
</dbReference>
<keyword evidence="9 21" id="KW-0547">Nucleotide-binding</keyword>
<dbReference type="RefSeq" id="WP_129222982.1">
    <property type="nucleotide sequence ID" value="NZ_SDOZ01000002.1"/>
</dbReference>
<feature type="domain" description="HMA" evidence="22">
    <location>
        <begin position="771"/>
        <end position="833"/>
    </location>
</feature>
<accession>A0A4Q2KBJ6</accession>
<dbReference type="InterPro" id="IPR059000">
    <property type="entry name" value="ATPase_P-type_domA"/>
</dbReference>
<comment type="caution">
    <text evidence="23">The sequence shown here is derived from an EMBL/GenBank/DDBJ whole genome shotgun (WGS) entry which is preliminary data.</text>
</comment>
<dbReference type="Gene3D" id="3.40.50.1000">
    <property type="entry name" value="HAD superfamily/HAD-like"/>
    <property type="match status" value="1"/>
</dbReference>
<keyword evidence="14 21" id="KW-1133">Transmembrane helix</keyword>
<dbReference type="Pfam" id="PF00122">
    <property type="entry name" value="E1-E2_ATPase"/>
    <property type="match status" value="1"/>
</dbReference>
<dbReference type="FunFam" id="3.30.70.100:FF:000005">
    <property type="entry name" value="Copper-exporting P-type ATPase A"/>
    <property type="match status" value="1"/>
</dbReference>
<name>A0A4Q2KBJ6_9FIRM</name>
<feature type="transmembrane region" description="Helical" evidence="21">
    <location>
        <begin position="129"/>
        <end position="154"/>
    </location>
</feature>
<gene>
    <name evidence="23" type="ORF">ESZ91_00340</name>
</gene>
<dbReference type="InterPro" id="IPR008250">
    <property type="entry name" value="ATPase_P-typ_transduc_dom_A_sf"/>
</dbReference>
<evidence type="ECO:0000313" key="23">
    <source>
        <dbReference type="EMBL" id="RXZ60872.1"/>
    </source>
</evidence>
<sequence>MTEQKFDISGMTCAACSAGIQKTVGKMDGVRVAEVSLMGESMRAEFDENAVSSEDIVRAVEALGYGARIAADTPAGERVTEEIPHIVDEAKKLRTRFLLSLIFLIPLMYFTMAHMLVGAPLPSFAKPAVNFALVQLVLTTPILFINYAFFTSGVKAAIKRVPNMDTLVSLGSAASYIYSVVVMFVIGVRMNEGDMSSAHKLAMDGMFFESAAMILTLVTLGKWLEARSKKKTGEEIEKLLKLAPDTVTVEREGEQVQISLRDLKIGDIAVVKQGDSIPVDGEIVFGASFVDKSAITGESLPVEVAEGDYVTSASVNKGNILKVRAEKVGEDTVLSKIIKLVRSAGTSKAPIERTVDKIAGVFVPVVLLIALVTFIVWVIIGAAGGNVQISRALNMAISVLVISCPCALGLATPVAVMAATGRGAALGVLYKDAEALQKARGIQIVLLDKTATITEGKPRVTDIVAFGRYTREDALSMAGGIELNSNHPLAECVVAKAKEEKISFRKIEDFVYYSGKGGSARAQGKVCLIGNARLMKENGVALKECEEEAAKLSGEGKTVLYLAEGGDLVALIGVADTLKEGSKEAVARLIKEGLTPIMLTGDSQSAAKAIAAEVGIERVYSEVLPEDKLAAVRENQKEGMTAMVGDGINDSPALKQADVGMAMGNGTDVAIDSADVVLVGGDLRSVNSAIELSRATVRNIKENLFWAFIYNVLGIPVAAGVLYSVGVVLNPMIGALAMSLSSVFVVANALRLTAFKPKSGAKIKKKGERNMKKILVIEGMSCSHCSARVESALNAIEGVHASVNLKKKTAEVDGDAADEILIKAVEDAGYSVKKIK</sequence>
<keyword evidence="16" id="KW-0406">Ion transport</keyword>
<keyword evidence="6 21" id="KW-0812">Transmembrane</keyword>
<comment type="subcellular location">
    <subcellularLocation>
        <location evidence="1">Cell membrane</location>
        <topology evidence="1">Multi-pass membrane protein</topology>
    </subcellularLocation>
</comment>
<dbReference type="FunFam" id="2.70.150.10:FF:000002">
    <property type="entry name" value="Copper-transporting ATPase 1, putative"/>
    <property type="match status" value="1"/>
</dbReference>
<dbReference type="PRINTS" id="PR00943">
    <property type="entry name" value="CUATPASE"/>
</dbReference>
<dbReference type="GO" id="GO:0016887">
    <property type="term" value="F:ATP hydrolysis activity"/>
    <property type="evidence" value="ECO:0007669"/>
    <property type="project" value="InterPro"/>
</dbReference>
<dbReference type="InterPro" id="IPR036163">
    <property type="entry name" value="HMA_dom_sf"/>
</dbReference>
<feature type="transmembrane region" description="Helical" evidence="21">
    <location>
        <begin position="704"/>
        <end position="726"/>
    </location>
</feature>
<dbReference type="GO" id="GO:0005524">
    <property type="term" value="F:ATP binding"/>
    <property type="evidence" value="ECO:0007669"/>
    <property type="project" value="UniProtKB-UniRule"/>
</dbReference>
<dbReference type="SUPFAM" id="SSF81665">
    <property type="entry name" value="Calcium ATPase, transmembrane domain M"/>
    <property type="match status" value="1"/>
</dbReference>
<keyword evidence="13" id="KW-1278">Translocase</keyword>
<evidence type="ECO:0000256" key="14">
    <source>
        <dbReference type="ARBA" id="ARBA00022989"/>
    </source>
</evidence>
<dbReference type="InterPro" id="IPR027256">
    <property type="entry name" value="P-typ_ATPase_IB"/>
</dbReference>
<dbReference type="PANTHER" id="PTHR43520:SF8">
    <property type="entry name" value="P-TYPE CU(+) TRANSPORTER"/>
    <property type="match status" value="1"/>
</dbReference>
<dbReference type="GO" id="GO:0055070">
    <property type="term" value="P:copper ion homeostasis"/>
    <property type="evidence" value="ECO:0007669"/>
    <property type="project" value="TreeGrafter"/>
</dbReference>
<evidence type="ECO:0000256" key="5">
    <source>
        <dbReference type="ARBA" id="ARBA00022448"/>
    </source>
</evidence>
<feature type="transmembrane region" description="Helical" evidence="21">
    <location>
        <begin position="97"/>
        <end position="117"/>
    </location>
</feature>
<evidence type="ECO:0000256" key="18">
    <source>
        <dbReference type="ARBA" id="ARBA00029719"/>
    </source>
</evidence>
<dbReference type="NCBIfam" id="TIGR01525">
    <property type="entry name" value="ATPase-IB_hvy"/>
    <property type="match status" value="1"/>
</dbReference>
<keyword evidence="24" id="KW-1185">Reference proteome</keyword>
<feature type="transmembrane region" description="Helical" evidence="21">
    <location>
        <begin position="732"/>
        <end position="754"/>
    </location>
</feature>
<dbReference type="SUPFAM" id="SSF81653">
    <property type="entry name" value="Calcium ATPase, transduction domain A"/>
    <property type="match status" value="1"/>
</dbReference>
<dbReference type="InterPro" id="IPR006121">
    <property type="entry name" value="HMA_dom"/>
</dbReference>
<evidence type="ECO:0000256" key="7">
    <source>
        <dbReference type="ARBA" id="ARBA00022723"/>
    </source>
</evidence>
<reference evidence="23 24" key="1">
    <citation type="journal article" date="2019" name="Gut">
        <title>Antibiotics-induced monodominance of a novel gut bacterial order.</title>
        <authorList>
            <person name="Hildebrand F."/>
            <person name="Moitinho-Silva L."/>
            <person name="Blasche S."/>
            <person name="Jahn M.T."/>
            <person name="Gossmann T.I."/>
            <person name="Heuerta-Cepas J."/>
            <person name="Hercog R."/>
            <person name="Luetge M."/>
            <person name="Bahram M."/>
            <person name="Pryszlak A."/>
            <person name="Alves R.J."/>
            <person name="Waszak S.M."/>
            <person name="Zhu A."/>
            <person name="Ye L."/>
            <person name="Costea P.I."/>
            <person name="Aalvink S."/>
            <person name="Belzer C."/>
            <person name="Forslund S.K."/>
            <person name="Sunagawa S."/>
            <person name="Hentschel U."/>
            <person name="Merten C."/>
            <person name="Patil K.R."/>
            <person name="Benes V."/>
            <person name="Bork P."/>
        </authorList>
    </citation>
    <scope>NUCLEOTIDE SEQUENCE [LARGE SCALE GENOMIC DNA]</scope>
    <source>
        <strain evidence="23 24">HDS1380</strain>
    </source>
</reference>
<keyword evidence="21" id="KW-1003">Cell membrane</keyword>
<dbReference type="Gene3D" id="2.70.150.10">
    <property type="entry name" value="Calcium-transporting ATPase, cytoplasmic transduction domain A"/>
    <property type="match status" value="1"/>
</dbReference>
<evidence type="ECO:0000256" key="9">
    <source>
        <dbReference type="ARBA" id="ARBA00022741"/>
    </source>
</evidence>
<dbReference type="GO" id="GO:0005886">
    <property type="term" value="C:plasma membrane"/>
    <property type="evidence" value="ECO:0007669"/>
    <property type="project" value="UniProtKB-SubCell"/>
</dbReference>
<evidence type="ECO:0000256" key="20">
    <source>
        <dbReference type="ARBA" id="ARBA00049289"/>
    </source>
</evidence>
<evidence type="ECO:0000256" key="11">
    <source>
        <dbReference type="ARBA" id="ARBA00022840"/>
    </source>
</evidence>
<evidence type="ECO:0000313" key="24">
    <source>
        <dbReference type="Proteomes" id="UP000291269"/>
    </source>
</evidence>
<evidence type="ECO:0000256" key="3">
    <source>
        <dbReference type="ARBA" id="ARBA00012517"/>
    </source>
</evidence>
<dbReference type="InterPro" id="IPR023299">
    <property type="entry name" value="ATPase_P-typ_cyto_dom_N"/>
</dbReference>
<keyword evidence="11 21" id="KW-0067">ATP-binding</keyword>
<dbReference type="Gene3D" id="3.30.70.100">
    <property type="match status" value="2"/>
</dbReference>
<organism evidence="23 24">
    <name type="scientific">Candidatus Borkfalkia ceftriaxoniphila</name>
    <dbReference type="NCBI Taxonomy" id="2508949"/>
    <lineage>
        <taxon>Bacteria</taxon>
        <taxon>Bacillati</taxon>
        <taxon>Bacillota</taxon>
        <taxon>Clostridia</taxon>
        <taxon>Christensenellales</taxon>
        <taxon>Christensenellaceae</taxon>
        <taxon>Candidatus Borkfalkia</taxon>
    </lineage>
</organism>
<dbReference type="NCBIfam" id="TIGR00003">
    <property type="entry name" value="copper ion binding protein"/>
    <property type="match status" value="2"/>
</dbReference>
<evidence type="ECO:0000256" key="10">
    <source>
        <dbReference type="ARBA" id="ARBA00022796"/>
    </source>
</evidence>
<evidence type="ECO:0000256" key="16">
    <source>
        <dbReference type="ARBA" id="ARBA00023065"/>
    </source>
</evidence>
<evidence type="ECO:0000256" key="6">
    <source>
        <dbReference type="ARBA" id="ARBA00022692"/>
    </source>
</evidence>
<dbReference type="InterPro" id="IPR017969">
    <property type="entry name" value="Heavy-metal-associated_CS"/>
</dbReference>
<keyword evidence="15" id="KW-0186">Copper</keyword>
<comment type="catalytic activity">
    <reaction evidence="20">
        <text>Cu(+)(in) + ATP + H2O = Cu(+)(out) + ADP + phosphate + H(+)</text>
        <dbReference type="Rhea" id="RHEA:25792"/>
        <dbReference type="ChEBI" id="CHEBI:15377"/>
        <dbReference type="ChEBI" id="CHEBI:15378"/>
        <dbReference type="ChEBI" id="CHEBI:30616"/>
        <dbReference type="ChEBI" id="CHEBI:43474"/>
        <dbReference type="ChEBI" id="CHEBI:49552"/>
        <dbReference type="ChEBI" id="CHEBI:456216"/>
        <dbReference type="EC" id="7.2.2.8"/>
    </reaction>
</comment>
<dbReference type="PANTHER" id="PTHR43520">
    <property type="entry name" value="ATP7, ISOFORM B"/>
    <property type="match status" value="1"/>
</dbReference>
<evidence type="ECO:0000256" key="2">
    <source>
        <dbReference type="ARBA" id="ARBA00006024"/>
    </source>
</evidence>
<dbReference type="NCBIfam" id="TIGR01494">
    <property type="entry name" value="ATPase_P-type"/>
    <property type="match status" value="1"/>
</dbReference>
<proteinExistence type="inferred from homology"/>
<evidence type="ECO:0000256" key="17">
    <source>
        <dbReference type="ARBA" id="ARBA00023136"/>
    </source>
</evidence>
<dbReference type="Proteomes" id="UP000291269">
    <property type="component" value="Unassembled WGS sequence"/>
</dbReference>
<dbReference type="CDD" id="cd00371">
    <property type="entry name" value="HMA"/>
    <property type="match status" value="2"/>
</dbReference>
<dbReference type="SUPFAM" id="SSF56784">
    <property type="entry name" value="HAD-like"/>
    <property type="match status" value="1"/>
</dbReference>
<dbReference type="SUPFAM" id="SSF55008">
    <property type="entry name" value="HMA, heavy metal-associated domain"/>
    <property type="match status" value="2"/>
</dbReference>
<evidence type="ECO:0000256" key="21">
    <source>
        <dbReference type="RuleBase" id="RU362081"/>
    </source>
</evidence>
<feature type="transmembrane region" description="Helical" evidence="21">
    <location>
        <begin position="206"/>
        <end position="224"/>
    </location>
</feature>
<dbReference type="InterPro" id="IPR023214">
    <property type="entry name" value="HAD_sf"/>
</dbReference>
<evidence type="ECO:0000256" key="8">
    <source>
        <dbReference type="ARBA" id="ARBA00022737"/>
    </source>
</evidence>
<dbReference type="PROSITE" id="PS01229">
    <property type="entry name" value="COF_2"/>
    <property type="match status" value="1"/>
</dbReference>
<dbReference type="NCBIfam" id="TIGR01511">
    <property type="entry name" value="ATPase-IB1_Cu"/>
    <property type="match status" value="1"/>
</dbReference>
<evidence type="ECO:0000259" key="22">
    <source>
        <dbReference type="PROSITE" id="PS50846"/>
    </source>
</evidence>
<evidence type="ECO:0000256" key="15">
    <source>
        <dbReference type="ARBA" id="ARBA00023008"/>
    </source>
</evidence>
<keyword evidence="17 21" id="KW-0472">Membrane</keyword>
<dbReference type="CDD" id="cd02094">
    <property type="entry name" value="P-type_ATPase_Cu-like"/>
    <property type="match status" value="1"/>
</dbReference>
<dbReference type="GO" id="GO:0005507">
    <property type="term" value="F:copper ion binding"/>
    <property type="evidence" value="ECO:0007669"/>
    <property type="project" value="InterPro"/>
</dbReference>
<keyword evidence="5" id="KW-0813">Transport</keyword>
<protein>
    <recommendedName>
        <fullName evidence="4">Copper-exporting P-type ATPase</fullName>
        <ecNumber evidence="3">7.2.2.8</ecNumber>
    </recommendedName>
    <alternativeName>
        <fullName evidence="18">Copper-exporting P-type ATPase A</fullName>
    </alternativeName>
    <alternativeName>
        <fullName evidence="19">Cu(+)-exporting ATPase</fullName>
    </alternativeName>
</protein>
<dbReference type="EC" id="7.2.2.8" evidence="3"/>
<dbReference type="OrthoDB" id="9813266at2"/>
<dbReference type="PROSITE" id="PS50846">
    <property type="entry name" value="HMA_2"/>
    <property type="match status" value="2"/>
</dbReference>
<dbReference type="GO" id="GO:0140581">
    <property type="term" value="F:P-type monovalent copper transporter activity"/>
    <property type="evidence" value="ECO:0007669"/>
    <property type="project" value="UniProtKB-EC"/>
</dbReference>
<keyword evidence="7 21" id="KW-0479">Metal-binding</keyword>
<feature type="domain" description="HMA" evidence="22">
    <location>
        <begin position="2"/>
        <end position="68"/>
    </location>
</feature>
<dbReference type="InterPro" id="IPR023298">
    <property type="entry name" value="ATPase_P-typ_TM_dom_sf"/>
</dbReference>
<evidence type="ECO:0000256" key="19">
    <source>
        <dbReference type="ARBA" id="ARBA00033239"/>
    </source>
</evidence>
<dbReference type="Pfam" id="PF00702">
    <property type="entry name" value="Hydrolase"/>
    <property type="match status" value="1"/>
</dbReference>
<dbReference type="InterPro" id="IPR036412">
    <property type="entry name" value="HAD-like_sf"/>
</dbReference>
<evidence type="ECO:0000256" key="1">
    <source>
        <dbReference type="ARBA" id="ARBA00004651"/>
    </source>
</evidence>
<dbReference type="Pfam" id="PF00403">
    <property type="entry name" value="HMA"/>
    <property type="match status" value="2"/>
</dbReference>
<keyword evidence="12" id="KW-0460">Magnesium</keyword>
<dbReference type="Gene3D" id="3.40.1110.10">
    <property type="entry name" value="Calcium-transporting ATPase, cytoplasmic domain N"/>
    <property type="match status" value="1"/>
</dbReference>
<dbReference type="InterPro" id="IPR006122">
    <property type="entry name" value="HMA_Cu_ion-bd"/>
</dbReference>
<feature type="transmembrane region" description="Helical" evidence="21">
    <location>
        <begin position="358"/>
        <end position="380"/>
    </location>
</feature>
<feature type="transmembrane region" description="Helical" evidence="21">
    <location>
        <begin position="392"/>
        <end position="416"/>
    </location>
</feature>
<feature type="transmembrane region" description="Helical" evidence="21">
    <location>
        <begin position="166"/>
        <end position="186"/>
    </location>
</feature>
<evidence type="ECO:0000256" key="4">
    <source>
        <dbReference type="ARBA" id="ARBA00015102"/>
    </source>
</evidence>
<dbReference type="PRINTS" id="PR00119">
    <property type="entry name" value="CATATPASE"/>
</dbReference>
<dbReference type="InterPro" id="IPR001757">
    <property type="entry name" value="P_typ_ATPase"/>
</dbReference>
<keyword evidence="8" id="KW-0677">Repeat</keyword>
<dbReference type="EMBL" id="SDOZ01000002">
    <property type="protein sequence ID" value="RXZ60872.1"/>
    <property type="molecule type" value="Genomic_DNA"/>
</dbReference>